<keyword evidence="8" id="KW-1185">Reference proteome</keyword>
<dbReference type="PANTHER" id="PTHR43806">
    <property type="entry name" value="PEPTIDASE S8"/>
    <property type="match status" value="1"/>
</dbReference>
<evidence type="ECO:0000256" key="5">
    <source>
        <dbReference type="SAM" id="MobiDB-lite"/>
    </source>
</evidence>
<dbReference type="EMBL" id="JACOPQ010000003">
    <property type="protein sequence ID" value="MBC5736270.1"/>
    <property type="molecule type" value="Genomic_DNA"/>
</dbReference>
<feature type="region of interest" description="Disordered" evidence="5">
    <location>
        <begin position="19"/>
        <end position="45"/>
    </location>
</feature>
<gene>
    <name evidence="7" type="ORF">H8S62_04500</name>
</gene>
<evidence type="ECO:0000256" key="1">
    <source>
        <dbReference type="ARBA" id="ARBA00011073"/>
    </source>
</evidence>
<keyword evidence="3" id="KW-0378">Hydrolase</keyword>
<name>A0A8J6JK29_9FIRM</name>
<dbReference type="AlphaFoldDB" id="A0A8J6JK29"/>
<dbReference type="PRINTS" id="PR00723">
    <property type="entry name" value="SUBTILISIN"/>
</dbReference>
<dbReference type="InterPro" id="IPR036852">
    <property type="entry name" value="Peptidase_S8/S53_dom_sf"/>
</dbReference>
<comment type="caution">
    <text evidence="7">The sequence shown here is derived from an EMBL/GenBank/DDBJ whole genome shotgun (WGS) entry which is preliminary data.</text>
</comment>
<evidence type="ECO:0000256" key="3">
    <source>
        <dbReference type="ARBA" id="ARBA00022801"/>
    </source>
</evidence>
<feature type="domain" description="Peptidase S8/S53" evidence="6">
    <location>
        <begin position="282"/>
        <end position="620"/>
    </location>
</feature>
<evidence type="ECO:0000256" key="4">
    <source>
        <dbReference type="ARBA" id="ARBA00022825"/>
    </source>
</evidence>
<dbReference type="Gene3D" id="3.40.50.200">
    <property type="entry name" value="Peptidase S8/S53 domain"/>
    <property type="match status" value="1"/>
</dbReference>
<dbReference type="CDD" id="cd04847">
    <property type="entry name" value="Peptidases_S8_Subtilisin_like_2"/>
    <property type="match status" value="1"/>
</dbReference>
<dbReference type="InterPro" id="IPR015500">
    <property type="entry name" value="Peptidase_S8_subtilisin-rel"/>
</dbReference>
<protein>
    <submittedName>
        <fullName evidence="7">S8 family peptidase</fullName>
    </submittedName>
</protein>
<keyword evidence="4" id="KW-0720">Serine protease</keyword>
<dbReference type="Proteomes" id="UP000607645">
    <property type="component" value="Unassembled WGS sequence"/>
</dbReference>
<evidence type="ECO:0000259" key="6">
    <source>
        <dbReference type="Pfam" id="PF00082"/>
    </source>
</evidence>
<accession>A0A8J6JK29</accession>
<dbReference type="InterPro" id="IPR050131">
    <property type="entry name" value="Peptidase_S8_subtilisin-like"/>
</dbReference>
<dbReference type="InterPro" id="IPR000209">
    <property type="entry name" value="Peptidase_S8/S53_dom"/>
</dbReference>
<dbReference type="GO" id="GO:0006508">
    <property type="term" value="P:proteolysis"/>
    <property type="evidence" value="ECO:0007669"/>
    <property type="project" value="UniProtKB-KW"/>
</dbReference>
<evidence type="ECO:0000256" key="2">
    <source>
        <dbReference type="ARBA" id="ARBA00022670"/>
    </source>
</evidence>
<dbReference type="Pfam" id="PF00082">
    <property type="entry name" value="Peptidase_S8"/>
    <property type="match status" value="1"/>
</dbReference>
<keyword evidence="2" id="KW-0645">Protease</keyword>
<reference evidence="7" key="1">
    <citation type="submission" date="2020-08" db="EMBL/GenBank/DDBJ databases">
        <title>Genome public.</title>
        <authorList>
            <person name="Liu C."/>
            <person name="Sun Q."/>
        </authorList>
    </citation>
    <scope>NUCLEOTIDE SEQUENCE</scope>
    <source>
        <strain evidence="7">NSJ-52</strain>
    </source>
</reference>
<evidence type="ECO:0000313" key="8">
    <source>
        <dbReference type="Proteomes" id="UP000607645"/>
    </source>
</evidence>
<proteinExistence type="inferred from homology"/>
<evidence type="ECO:0000313" key="7">
    <source>
        <dbReference type="EMBL" id="MBC5736270.1"/>
    </source>
</evidence>
<comment type="similarity">
    <text evidence="1">Belongs to the peptidase S8 family.</text>
</comment>
<dbReference type="PANTHER" id="PTHR43806:SF11">
    <property type="entry name" value="CEREVISIN-RELATED"/>
    <property type="match status" value="1"/>
</dbReference>
<organism evidence="7 8">
    <name type="scientific">Lawsonibacter faecis</name>
    <dbReference type="NCBI Taxonomy" id="2763052"/>
    <lineage>
        <taxon>Bacteria</taxon>
        <taxon>Bacillati</taxon>
        <taxon>Bacillota</taxon>
        <taxon>Clostridia</taxon>
        <taxon>Eubacteriales</taxon>
        <taxon>Oscillospiraceae</taxon>
        <taxon>Lawsonibacter</taxon>
    </lineage>
</organism>
<dbReference type="GO" id="GO:0004252">
    <property type="term" value="F:serine-type endopeptidase activity"/>
    <property type="evidence" value="ECO:0007669"/>
    <property type="project" value="InterPro"/>
</dbReference>
<dbReference type="InterPro" id="IPR034074">
    <property type="entry name" value="Y4bN_pept_dom"/>
</dbReference>
<sequence length="850" mass="95051">MVVADRIEIKKEDLSALYGRFRRNPNPPRPPARQPSQHGGKLKQDWDTTVADIKASRRVSGIDTDNLMVLELVSDALSATSLDRLLSMCNLWIVEEVKLPQSEKSKLVVQFEDASAMSTFENERLLYMQDSSERGTLAPGQRRELFDCIEEIRKLKRDDRIGQRLKKHLDSGKTLGNDFFTVNIDVWYNGDQGTILEIEAQIRSALGTGGSQLLGDLFELQTLLLGRAKVNEFTLNVLLDLDVIACVDFPMETILHDYSGLYAQDFTPVVHNDLDENAPLATVIDSGIFSGNPLLSAIIVGEEDFDFTENTASDLNGHGTGVAGIVVYGDFSHIFNENPIFKPLVRLCNGKVMHDDGQGNPVYSKERRPEQIVKEAIEYFNEHYHCRVFNLSSGDLDYLYAGGRQLTWAGMLDQLARDLDIVIIVSAGNQYPDLPDFISRDDLCQKVRNQLLNPAHRLIDPATAALAVSVGSITRGATPDVRTGITAIAAGNAGMMSVFTRAGKGVNGAVKPEFVDYGGNYSVSQITRGTSRWRTNDRLMMEPTTNHTNDKSFRGWVGTSFAAPHVTHYAARLERLLEAQIDEAPSANLIRAMLASAACCPDELRSWAEDAVDASHVGIRAQKAENRLRLIGYGKIDDEVLFSTADDPKHVTLFAEDELTLRSLHLYKIPVPTEFINVKGAKRISIGFAYNPPTRMSRKEYIANSLFVEVFRRTDAEKLLNFAQKKEHGLEEDADAALENFRKQYGAAFEPGSTTIQNSTLQQRVWAKGKTGGKDLLWDENEPYIYILITGKERFTHAEKEIPQSYALAVTFSYDAEEDILLHQKIAENVSIRNRVEERTRIRERIQNQG</sequence>
<dbReference type="SUPFAM" id="SSF52743">
    <property type="entry name" value="Subtilisin-like"/>
    <property type="match status" value="1"/>
</dbReference>